<dbReference type="AlphaFoldDB" id="A0A6J4IMJ4"/>
<gene>
    <name evidence="2" type="ORF">AVDCRST_MAG20-2481</name>
</gene>
<feature type="compositionally biased region" description="Basic residues" evidence="1">
    <location>
        <begin position="113"/>
        <end position="126"/>
    </location>
</feature>
<feature type="compositionally biased region" description="Basic residues" evidence="1">
    <location>
        <begin position="74"/>
        <end position="95"/>
    </location>
</feature>
<name>A0A6J4IMJ4_9ACTN</name>
<proteinExistence type="predicted"/>
<protein>
    <submittedName>
        <fullName evidence="2">Cobalt-zinc-cadmium resistance protein CzcD</fullName>
    </submittedName>
</protein>
<organism evidence="2">
    <name type="scientific">uncultured Acidimicrobiales bacterium</name>
    <dbReference type="NCBI Taxonomy" id="310071"/>
    <lineage>
        <taxon>Bacteria</taxon>
        <taxon>Bacillati</taxon>
        <taxon>Actinomycetota</taxon>
        <taxon>Acidimicrobiia</taxon>
        <taxon>Acidimicrobiales</taxon>
        <taxon>environmental samples</taxon>
    </lineage>
</organism>
<feature type="non-terminal residue" evidence="2">
    <location>
        <position position="255"/>
    </location>
</feature>
<feature type="non-terminal residue" evidence="2">
    <location>
        <position position="1"/>
    </location>
</feature>
<evidence type="ECO:0000256" key="1">
    <source>
        <dbReference type="SAM" id="MobiDB-lite"/>
    </source>
</evidence>
<accession>A0A6J4IMJ4</accession>
<feature type="compositionally biased region" description="Low complexity" evidence="1">
    <location>
        <begin position="144"/>
        <end position="159"/>
    </location>
</feature>
<feature type="compositionally biased region" description="Basic residues" evidence="1">
    <location>
        <begin position="17"/>
        <end position="37"/>
    </location>
</feature>
<reference evidence="2" key="1">
    <citation type="submission" date="2020-02" db="EMBL/GenBank/DDBJ databases">
        <authorList>
            <person name="Meier V. D."/>
        </authorList>
    </citation>
    <scope>NUCLEOTIDE SEQUENCE</scope>
    <source>
        <strain evidence="2">AVDCRST_MAG20</strain>
    </source>
</reference>
<feature type="region of interest" description="Disordered" evidence="1">
    <location>
        <begin position="1"/>
        <end position="255"/>
    </location>
</feature>
<dbReference type="EMBL" id="CADCSY010000118">
    <property type="protein sequence ID" value="CAA9257122.1"/>
    <property type="molecule type" value="Genomic_DNA"/>
</dbReference>
<feature type="compositionally biased region" description="Basic and acidic residues" evidence="1">
    <location>
        <begin position="127"/>
        <end position="137"/>
    </location>
</feature>
<evidence type="ECO:0000313" key="2">
    <source>
        <dbReference type="EMBL" id="CAA9257122.1"/>
    </source>
</evidence>
<feature type="compositionally biased region" description="Basic and acidic residues" evidence="1">
    <location>
        <begin position="55"/>
        <end position="71"/>
    </location>
</feature>
<sequence>GHLGGTVGTIDANPRPHPPRRAARLARRRPPPARPRARGAGPDQRPGLRHRRGHPDRLDRPRRPRPDDPPAGRRGPRKRERGAPGRHRPQPRRHAQLGPAARRLLPGSSRGHAPLHLRFRPGRGPGRRADRRLDRLQRGLHPLAIAPQARRPPADRAALVGGGRGGDRLRRQRGGGVVPDPDGPADRVGRPRRRRAARPDRRADLARGAGGRGWLRPGLPGRRPARRPADRGRDRVHRPRRRDAGLVPADGRGRP</sequence>